<evidence type="ECO:0000313" key="2">
    <source>
        <dbReference type="EMBL" id="AIT16761.1"/>
    </source>
</evidence>
<sequence>MSKTFAEIAEAFLEPEAVRIAKEAIEEYGDHERKIIQIGIHFQVCCMFCDEYLGANGNDRFVLIEGRKRGTAVSLQNELCKSYDLEPLPFLCDIFDREEKQFVEIGITRKADDSYFQSKFGKLGNSCKIFVFSYDGRLDKNCEGPMEEQKLRIFSFLATAADFLRKENMFNEIFLPDDEETIIEMKKGKTFLKLRDESVPLPFQTYEQMKDYCEKFKGNPRELASKVSQMQSNIKLPIKHYEQNKFRQIRLPKGPMAPYTHKFLMEEAWMFTKISDPERSRAGEILIDFFKKGNLSAIRPKDKPLQGKYPIHYKNLWNQIKAAIADRTMIINENDHSEFLGGIGRASKKIPEISLTQDIITTEGLKQSENKLPEPRSFPKWFNAEWMWAIKDSDLTGWVPMAEYPPADNELEDYAEHLNKTMEGVLQGTNCAREMGKCILTVGALMTECRLFPGKIKVVPIYARSKERKSMQEGLPVPSEMDCLFGICVKSKSHLNKDDGMYTIITFEFSIREPNLEKHQKYTVFEAGHTTVRMKKGESVIGREVPLYLYCRTTALSKIKNDWLSKARRCFITTMDTVETICLRESAKAEENLVEKTLNEKQMWIGKKNGELIAQPLREALRVQLVQQFYFCIYNDSQLEGFCNEQKKILMALEGDKKNKSSFGFNPEGLLEKIEECLINNPMCLFMAQRLNELVIEASKRGAKFFKTD</sequence>
<dbReference type="Gene3D" id="3.40.91.90">
    <property type="entry name" value="Influenza RNA-dependent RNA polymerase subunit PA, endonuclease domain"/>
    <property type="match status" value="1"/>
</dbReference>
<evidence type="ECO:0000313" key="3">
    <source>
        <dbReference type="Proteomes" id="UP000123989"/>
    </source>
</evidence>
<dbReference type="InterPro" id="IPR001009">
    <property type="entry name" value="PA/PA-X"/>
</dbReference>
<organism evidence="2 3">
    <name type="scientific">Influenza C virus</name>
    <name type="common">C/Victoria/2/2012</name>
    <dbReference type="NCBI Taxonomy" id="1544324"/>
    <lineage>
        <taxon>Viruses</taxon>
        <taxon>Riboviria</taxon>
        <taxon>Orthornavirae</taxon>
        <taxon>Negarnaviricota</taxon>
        <taxon>Polyploviricotina</taxon>
        <taxon>Insthoviricetes</taxon>
        <taxon>Articulavirales</taxon>
        <taxon>Orthomyxoviridae</taxon>
        <taxon>Gammainfluenzavirus</taxon>
        <taxon>Gammainfluenzavirus influenzae</taxon>
        <taxon>Influenza C virus</taxon>
    </lineage>
</organism>
<name>A0A097F2T1_9ORTO</name>
<proteinExistence type="inferred from homology"/>
<dbReference type="InterPro" id="IPR038372">
    <property type="entry name" value="PA/PA-X_sf"/>
</dbReference>
<comment type="subunit">
    <text evidence="1">Influenza RNA polymerase is composed of three subunits: PB1, PB2 and PA.</text>
</comment>
<dbReference type="GO" id="GO:0003723">
    <property type="term" value="F:RNA binding"/>
    <property type="evidence" value="ECO:0007669"/>
    <property type="project" value="InterPro"/>
</dbReference>
<reference evidence="2 3" key="1">
    <citation type="submission" date="2014-09" db="EMBL/GenBank/DDBJ databases">
        <title>Biological and Genetic Characterization of C/Victoria/2/2012, a Contemporary Human Influenza C virus.</title>
        <authorList>
            <person name="Liu R."/>
            <person name="Hause B.M."/>
            <person name="Li F."/>
        </authorList>
    </citation>
    <scope>NUCLEOTIDE SEQUENCE [LARGE SCALE GENOMIC DNA]</scope>
    <source>
        <strain evidence="2">C/Victoria/2/2012</strain>
    </source>
</reference>
<protein>
    <recommendedName>
        <fullName evidence="1">Polymerase acidic protein</fullName>
    </recommendedName>
</protein>
<gene>
    <name evidence="2" type="primary">P3</name>
    <name evidence="1" type="synonym">PA</name>
</gene>
<dbReference type="Proteomes" id="UP000123989">
    <property type="component" value="Genome"/>
</dbReference>
<comment type="similarity">
    <text evidence="1">Belongs to the influenza viruses PA family.</text>
</comment>
<evidence type="ECO:0000256" key="1">
    <source>
        <dbReference type="RuleBase" id="RU361280"/>
    </source>
</evidence>
<dbReference type="EMBL" id="KM504279">
    <property type="protein sequence ID" value="AIT16761.1"/>
    <property type="molecule type" value="Viral_cRNA"/>
</dbReference>
<dbReference type="Pfam" id="PF00603">
    <property type="entry name" value="Flu_PA"/>
    <property type="match status" value="1"/>
</dbReference>
<dbReference type="GO" id="GO:0039694">
    <property type="term" value="P:viral RNA genome replication"/>
    <property type="evidence" value="ECO:0007669"/>
    <property type="project" value="InterPro"/>
</dbReference>
<accession>A0A097F2T1</accession>